<keyword evidence="2" id="KW-1185">Reference proteome</keyword>
<protein>
    <submittedName>
        <fullName evidence="1">Uncharacterized protein</fullName>
    </submittedName>
</protein>
<dbReference type="EMBL" id="BMPZ01000005">
    <property type="protein sequence ID" value="GGI84381.1"/>
    <property type="molecule type" value="Genomic_DNA"/>
</dbReference>
<evidence type="ECO:0000313" key="1">
    <source>
        <dbReference type="EMBL" id="GGI84381.1"/>
    </source>
</evidence>
<organism evidence="1 2">
    <name type="scientific">Shewanella gelidii</name>
    <dbReference type="NCBI Taxonomy" id="1642821"/>
    <lineage>
        <taxon>Bacteria</taxon>
        <taxon>Pseudomonadati</taxon>
        <taxon>Pseudomonadota</taxon>
        <taxon>Gammaproteobacteria</taxon>
        <taxon>Alteromonadales</taxon>
        <taxon>Shewanellaceae</taxon>
        <taxon>Shewanella</taxon>
    </lineage>
</organism>
<reference evidence="1" key="1">
    <citation type="journal article" date="2014" name="Int. J. Syst. Evol. Microbiol.">
        <title>Complete genome sequence of Corynebacterium casei LMG S-19264T (=DSM 44701T), isolated from a smear-ripened cheese.</title>
        <authorList>
            <consortium name="US DOE Joint Genome Institute (JGI-PGF)"/>
            <person name="Walter F."/>
            <person name="Albersmeier A."/>
            <person name="Kalinowski J."/>
            <person name="Ruckert C."/>
        </authorList>
    </citation>
    <scope>NUCLEOTIDE SEQUENCE</scope>
    <source>
        <strain evidence="1">JCM 30804</strain>
    </source>
</reference>
<comment type="caution">
    <text evidence="1">The sequence shown here is derived from an EMBL/GenBank/DDBJ whole genome shotgun (WGS) entry which is preliminary data.</text>
</comment>
<reference evidence="1" key="2">
    <citation type="submission" date="2020-09" db="EMBL/GenBank/DDBJ databases">
        <authorList>
            <person name="Sun Q."/>
            <person name="Ohkuma M."/>
        </authorList>
    </citation>
    <scope>NUCLEOTIDE SEQUENCE</scope>
    <source>
        <strain evidence="1">JCM 30804</strain>
    </source>
</reference>
<accession>A0A917NAX9</accession>
<dbReference type="RefSeq" id="WP_188920843.1">
    <property type="nucleotide sequence ID" value="NZ_BMPZ01000005.1"/>
</dbReference>
<sequence length="69" mass="7779">MNIEIGKDKPSSLEATFKYKSKVITLQITSQFIARQVINMSQIVCWLAQSTLNSFAEAKTMIIVSQLLE</sequence>
<proteinExistence type="predicted"/>
<dbReference type="Proteomes" id="UP000613743">
    <property type="component" value="Unassembled WGS sequence"/>
</dbReference>
<dbReference type="AlphaFoldDB" id="A0A917NAX9"/>
<gene>
    <name evidence="1" type="ORF">GCM10009332_22030</name>
</gene>
<name>A0A917NAX9_9GAMM</name>
<evidence type="ECO:0000313" key="2">
    <source>
        <dbReference type="Proteomes" id="UP000613743"/>
    </source>
</evidence>